<dbReference type="SMART" id="SM01008">
    <property type="entry name" value="Ald_Xan_dh_C"/>
    <property type="match status" value="1"/>
</dbReference>
<dbReference type="PROSITE" id="PS51318">
    <property type="entry name" value="TAT"/>
    <property type="match status" value="1"/>
</dbReference>
<dbReference type="InterPro" id="IPR037165">
    <property type="entry name" value="AldOxase/xan_DH_Mopterin-bd_sf"/>
</dbReference>
<name>A0A0P7C8L3_9BACT</name>
<dbReference type="Proteomes" id="UP000050454">
    <property type="component" value="Unassembled WGS sequence"/>
</dbReference>
<proteinExistence type="predicted"/>
<dbReference type="Pfam" id="PF20256">
    <property type="entry name" value="MoCoBD_2"/>
    <property type="match status" value="2"/>
</dbReference>
<dbReference type="InterPro" id="IPR052516">
    <property type="entry name" value="N-heterocyclic_Hydroxylase"/>
</dbReference>
<comment type="caution">
    <text evidence="2">The sequence shown here is derived from an EMBL/GenBank/DDBJ whole genome shotgun (WGS) entry which is preliminary data.</text>
</comment>
<feature type="domain" description="Aldehyde oxidase/xanthine dehydrogenase a/b hammerhead" evidence="1">
    <location>
        <begin position="205"/>
        <end position="291"/>
    </location>
</feature>
<dbReference type="InterPro" id="IPR008274">
    <property type="entry name" value="AldOxase/xan_DH_MoCoBD1"/>
</dbReference>
<gene>
    <name evidence="2" type="ORF">AFM12_05350</name>
</gene>
<accession>A0A0P7C8L3</accession>
<protein>
    <submittedName>
        <fullName evidence="2">Xanthine dehydrogenase</fullName>
    </submittedName>
</protein>
<sequence length="720" mass="78239">MMKNVNTRRDFIKLSSLGGLGLVLGVNQLGHAAGVKKLTVAAAELEINPFVIIGTDGIVTLVNSRPDMGQGSTQAVPSLIAEELEIDLKDINLIQSDGRRKYGSQQSGGSSTVRGLWTNLRKAGASAKEMLIEAAANQWGVSTDQCYAENGKVILKGQNKSLGYGELAEAASKLPVPENPKLKDPADFRYLMKFNKRLDVPDRVTGKAVFGIDVEVPGMLYASVIHPPSVQGKLISFDDSAARKVIGVKEVLKTKSYYPGGDTEALAVVADNYWSAQKAAKLLDIKWDDGDLKKTLNTDKYVSDMYEAAKGEGINSEEDGDFNAFYAASENKLEGIYETPFLSHSAIEPVNATAHVKEDGTVDVWAPIQGPDGALSETAGLLGISPDKVKIHPQLLGGSFGRKAFMNFMKEAVDLSRQMKAPVKVIWSREEDMSQGPYRPAMLSKMQGVIGRGNSLAALSHHAVGESIMGQHWGGLMPYQADGWIGGELSKDNHKYNFPVHKLTYSRVKTQIPILWWRSVYASNFGWGQECFIDEMAHKAGKDPIAARKELLKNSPRDLKVIAKLEEVLEKQGALPDGHVRGIAMFRSFETMSAAAVQLTKTDEGLKVVKVTSIVDCGMHVNPDHVKAQTEGNIVMGLSAAVKGGITFSNGKCDQQNFHNYQFMRFAEMPEVDIHIVENMEHPGGVGEPGLPPIAPALGNAIFNLTGKRLRKLPIDLASV</sequence>
<dbReference type="Pfam" id="PF02738">
    <property type="entry name" value="MoCoBD_1"/>
    <property type="match status" value="1"/>
</dbReference>
<dbReference type="InterPro" id="IPR000674">
    <property type="entry name" value="Ald_Oxase/Xan_DH_a/b"/>
</dbReference>
<keyword evidence="3" id="KW-1185">Reference proteome</keyword>
<dbReference type="Gene3D" id="3.90.1170.50">
    <property type="entry name" value="Aldehyde oxidase/xanthine dehydrogenase, a/b hammerhead"/>
    <property type="match status" value="1"/>
</dbReference>
<dbReference type="PIRSF" id="PIRSF036389">
    <property type="entry name" value="IOR_B"/>
    <property type="match status" value="1"/>
</dbReference>
<dbReference type="InterPro" id="IPR019546">
    <property type="entry name" value="TAT_signal_bac_arc"/>
</dbReference>
<dbReference type="RefSeq" id="WP_229308462.1">
    <property type="nucleotide sequence ID" value="NZ_JXSZ01000005.1"/>
</dbReference>
<dbReference type="EMBL" id="LGTQ01000005">
    <property type="protein sequence ID" value="KPM49982.1"/>
    <property type="molecule type" value="Genomic_DNA"/>
</dbReference>
<dbReference type="InterPro" id="IPR006311">
    <property type="entry name" value="TAT_signal"/>
</dbReference>
<reference evidence="2 3" key="1">
    <citation type="submission" date="2015-07" db="EMBL/GenBank/DDBJ databases">
        <title>The draft genome sequence of Leadbetterella sp. JN14-9.</title>
        <authorList>
            <person name="Liu Y."/>
            <person name="Du J."/>
            <person name="Shao Z."/>
        </authorList>
    </citation>
    <scope>NUCLEOTIDE SEQUENCE [LARGE SCALE GENOMIC DNA]</scope>
    <source>
        <strain evidence="2 3">JN14-9</strain>
    </source>
</reference>
<dbReference type="NCBIfam" id="TIGR01409">
    <property type="entry name" value="TAT_signal_seq"/>
    <property type="match status" value="1"/>
</dbReference>
<evidence type="ECO:0000313" key="2">
    <source>
        <dbReference type="EMBL" id="KPM49982.1"/>
    </source>
</evidence>
<evidence type="ECO:0000313" key="3">
    <source>
        <dbReference type="Proteomes" id="UP000050454"/>
    </source>
</evidence>
<dbReference type="Gene3D" id="3.30.365.10">
    <property type="entry name" value="Aldehyde oxidase/xanthine dehydrogenase, molybdopterin binding domain"/>
    <property type="match status" value="4"/>
</dbReference>
<dbReference type="InterPro" id="IPR046867">
    <property type="entry name" value="AldOxase/xan_DH_MoCoBD2"/>
</dbReference>
<dbReference type="InterPro" id="IPR012368">
    <property type="entry name" value="OxRdtase_Mopterin-bd_su_IorB"/>
</dbReference>
<dbReference type="GO" id="GO:0016491">
    <property type="term" value="F:oxidoreductase activity"/>
    <property type="evidence" value="ECO:0007669"/>
    <property type="project" value="InterPro"/>
</dbReference>
<dbReference type="PANTHER" id="PTHR47495">
    <property type="entry name" value="ALDEHYDE DEHYDROGENASE"/>
    <property type="match status" value="1"/>
</dbReference>
<dbReference type="PATRIC" id="fig|1605367.3.peg.2427"/>
<dbReference type="SUPFAM" id="SSF56003">
    <property type="entry name" value="Molybdenum cofactor-binding domain"/>
    <property type="match status" value="2"/>
</dbReference>
<organism evidence="2 3">
    <name type="scientific">Jiulongibacter sediminis</name>
    <dbReference type="NCBI Taxonomy" id="1605367"/>
    <lineage>
        <taxon>Bacteria</taxon>
        <taxon>Pseudomonadati</taxon>
        <taxon>Bacteroidota</taxon>
        <taxon>Cytophagia</taxon>
        <taxon>Cytophagales</taxon>
        <taxon>Leadbetterellaceae</taxon>
        <taxon>Jiulongibacter</taxon>
    </lineage>
</organism>
<dbReference type="STRING" id="1605367.AFM12_05350"/>
<dbReference type="PANTHER" id="PTHR47495:SF3">
    <property type="entry name" value="BLR6219 PROTEIN"/>
    <property type="match status" value="1"/>
</dbReference>
<dbReference type="AlphaFoldDB" id="A0A0P7C8L3"/>
<evidence type="ECO:0000259" key="1">
    <source>
        <dbReference type="SMART" id="SM01008"/>
    </source>
</evidence>